<evidence type="ECO:0000256" key="2">
    <source>
        <dbReference type="SAM" id="SignalP"/>
    </source>
</evidence>
<dbReference type="Proteomes" id="UP000198994">
    <property type="component" value="Unassembled WGS sequence"/>
</dbReference>
<evidence type="ECO:0000256" key="1">
    <source>
        <dbReference type="SAM" id="MobiDB-lite"/>
    </source>
</evidence>
<dbReference type="OrthoDB" id="9933039at2"/>
<dbReference type="RefSeq" id="WP_131822038.1">
    <property type="nucleotide sequence ID" value="NZ_FNAV01000013.1"/>
</dbReference>
<feature type="chain" id="PRO_5011695359" description="Lipoprotein" evidence="2">
    <location>
        <begin position="25"/>
        <end position="184"/>
    </location>
</feature>
<accession>A0A1G7IRX7</accession>
<proteinExistence type="predicted"/>
<feature type="signal peptide" evidence="2">
    <location>
        <begin position="1"/>
        <end position="24"/>
    </location>
</feature>
<evidence type="ECO:0000313" key="3">
    <source>
        <dbReference type="EMBL" id="SDF15348.1"/>
    </source>
</evidence>
<keyword evidence="4" id="KW-1185">Reference proteome</keyword>
<sequence length="184" mass="18458">MPAARTATAAALVAVLGLTACAQAPRSRSAPDPAAVAEVTRAVQTPLASTRSQDPLDRVRLGPADIGDVGSTAAGIASGFTEANPLVSWAGGGAPLMLIPVKYAAKKALVSIGTKPARANWTVETAGMFAACNNIALLAGGVPPAAIGIGAVCAIAFSQNSRNGYERRTGRTLDGAPLAQTRVQ</sequence>
<evidence type="ECO:0008006" key="5">
    <source>
        <dbReference type="Google" id="ProtNLM"/>
    </source>
</evidence>
<gene>
    <name evidence="3" type="ORF">SAMN04488105_113127</name>
</gene>
<protein>
    <recommendedName>
        <fullName evidence="5">Lipoprotein</fullName>
    </recommendedName>
</protein>
<dbReference type="EMBL" id="FNAV01000013">
    <property type="protein sequence ID" value="SDF15348.1"/>
    <property type="molecule type" value="Genomic_DNA"/>
</dbReference>
<dbReference type="STRING" id="282683.SAMN04488105_113127"/>
<feature type="region of interest" description="Disordered" evidence="1">
    <location>
        <begin position="165"/>
        <end position="184"/>
    </location>
</feature>
<organism evidence="3 4">
    <name type="scientific">Salipiger thiooxidans</name>
    <dbReference type="NCBI Taxonomy" id="282683"/>
    <lineage>
        <taxon>Bacteria</taxon>
        <taxon>Pseudomonadati</taxon>
        <taxon>Pseudomonadota</taxon>
        <taxon>Alphaproteobacteria</taxon>
        <taxon>Rhodobacterales</taxon>
        <taxon>Roseobacteraceae</taxon>
        <taxon>Salipiger</taxon>
    </lineage>
</organism>
<dbReference type="PROSITE" id="PS51257">
    <property type="entry name" value="PROKAR_LIPOPROTEIN"/>
    <property type="match status" value="1"/>
</dbReference>
<evidence type="ECO:0000313" key="4">
    <source>
        <dbReference type="Proteomes" id="UP000198994"/>
    </source>
</evidence>
<keyword evidence="2" id="KW-0732">Signal</keyword>
<name>A0A1G7IRX7_9RHOB</name>
<dbReference type="AlphaFoldDB" id="A0A1G7IRX7"/>
<reference evidence="4" key="1">
    <citation type="submission" date="2016-10" db="EMBL/GenBank/DDBJ databases">
        <authorList>
            <person name="Varghese N."/>
            <person name="Submissions S."/>
        </authorList>
    </citation>
    <scope>NUCLEOTIDE SEQUENCE [LARGE SCALE GENOMIC DNA]</scope>
    <source>
        <strain evidence="4">DSM 10146</strain>
    </source>
</reference>